<evidence type="ECO:0000256" key="10">
    <source>
        <dbReference type="ARBA" id="ARBA00022679"/>
    </source>
</evidence>
<feature type="compositionally biased region" description="Basic and acidic residues" evidence="24">
    <location>
        <begin position="933"/>
        <end position="942"/>
    </location>
</feature>
<dbReference type="SMART" id="SM00220">
    <property type="entry name" value="S_TKc"/>
    <property type="match status" value="1"/>
</dbReference>
<comment type="subunit">
    <text evidence="6">The RNase H2 complex is a heterotrimer composed of the catalytic subunit RNASEH2A and the non-catalytic subunits RNASEH2B and RNASEH2C.</text>
</comment>
<comment type="similarity">
    <text evidence="4">Belongs to the RNase HII family. Eukaryotic subfamily.</text>
</comment>
<evidence type="ECO:0000256" key="14">
    <source>
        <dbReference type="ARBA" id="ARBA00022759"/>
    </source>
</evidence>
<dbReference type="InterPro" id="IPR001478">
    <property type="entry name" value="PDZ"/>
</dbReference>
<feature type="compositionally biased region" description="Basic residues" evidence="24">
    <location>
        <begin position="1323"/>
        <end position="1336"/>
    </location>
</feature>
<feature type="binding site" evidence="22">
    <location>
        <position position="34"/>
    </location>
    <ligand>
        <name>a divalent metal cation</name>
        <dbReference type="ChEBI" id="CHEBI:60240"/>
    </ligand>
</feature>
<dbReference type="SUPFAM" id="SSF53098">
    <property type="entry name" value="Ribonuclease H-like"/>
    <property type="match status" value="1"/>
</dbReference>
<dbReference type="Gene3D" id="3.30.420.10">
    <property type="entry name" value="Ribonuclease H-like superfamily/Ribonuclease H"/>
    <property type="match status" value="1"/>
</dbReference>
<feature type="compositionally biased region" description="Basic and acidic residues" evidence="24">
    <location>
        <begin position="991"/>
        <end position="1021"/>
    </location>
</feature>
<feature type="compositionally biased region" description="Polar residues" evidence="24">
    <location>
        <begin position="1430"/>
        <end position="1439"/>
    </location>
</feature>
<evidence type="ECO:0000256" key="3">
    <source>
        <dbReference type="ARBA" id="ARBA00004496"/>
    </source>
</evidence>
<evidence type="ECO:0000256" key="5">
    <source>
        <dbReference type="ARBA" id="ARBA00009903"/>
    </source>
</evidence>
<keyword evidence="17" id="KW-0067">ATP-binding</keyword>
<protein>
    <recommendedName>
        <fullName evidence="23">Ribonuclease</fullName>
        <ecNumber evidence="23">3.1.26.4</ecNumber>
    </recommendedName>
</protein>
<evidence type="ECO:0000256" key="12">
    <source>
        <dbReference type="ARBA" id="ARBA00022723"/>
    </source>
</evidence>
<evidence type="ECO:0000313" key="30">
    <source>
        <dbReference type="Proteomes" id="UP000010552"/>
    </source>
</evidence>
<evidence type="ECO:0000313" key="29">
    <source>
        <dbReference type="EMBL" id="ELK06718.1"/>
    </source>
</evidence>
<dbReference type="InParanoid" id="L5K887"/>
<feature type="compositionally biased region" description="Acidic residues" evidence="24">
    <location>
        <begin position="943"/>
        <end position="953"/>
    </location>
</feature>
<keyword evidence="30" id="KW-1185">Reference proteome</keyword>
<feature type="region of interest" description="Disordered" evidence="24">
    <location>
        <begin position="1145"/>
        <end position="1164"/>
    </location>
</feature>
<dbReference type="SMART" id="SM00228">
    <property type="entry name" value="PDZ"/>
    <property type="match status" value="1"/>
</dbReference>
<accession>L5K887</accession>
<sequence length="1773" mass="193794">MDLSELERDNTGRCRLNSPVPAVCRKEPCVLGVDEAGRGPVLGPMVYAICYCPLSRLADLKALKVADSKTLSESERDRLFAKMEEDRNFVGWALDVLSPNLISTSMLGRVKYNLNSLSHDTAAGLVQYALDQGVNVAQVFVDTVGLPETYQERLQQCFPDIEVTVKAKADALYPVVSAASICAKVARDQAVKNWQFVEKLQDLDIDYGSGYPNDPKTKAWLRKHVEPIFGFPQFVRFSWRTAQSILEKEAEVVTCCRTSNRKSLILTSTSPTLPRPHSPLPGHLGSSPLDSPRNFSPNTPAHFSFASSRRADGRRWSLASLPSSGYGTNTPSSTVSERLHQLPYQPTVDELHFLSKHFGSTESITDEDGGRRSPAVRPRSRSLSFGGRRLDKMGFSPCSPGRSPSSYDNEIVMMNHVYKERFPKATAQMEEKLRDFARAYEPDSVLPLADGVLSFIHHQIIELARDCLTKSRDGLITTVYFYELQENLEKLLQDAYERSESLEVAFVTQLVKKLLIIISRPARLLECLEFNPEEFYHLLEAAEGHAKEGHLVKTDIPRYIIRQLGLTRDPFPDVVHREEQDSGGSNTPEQDDLSEGRSSTTKAKKPPGENDFETIKLISNGAYGAVYLVRHRDTRQRFAMKKINKQNLILRNQIQQAFVERDILTFAENPFVVSMFCSFETRRHLCMVMEYVEGGDCATLLKNIGALPVEMARMYFAETVLALEYLHNYGIVHRDLKPDNLLITSMGHIKLTDFGLSKMGLMSLTTNLYEGHIEKDAREFLDKQVCGTPEYIAPEVILRQGYGKPVDWWAMGIILYEFLVGCVPFFGDTPEELFGQVISDDILWPEGDEALPTDAQLLISSLLQTNPLVRLGAGGAFEVKQHSFFRDLDWTGLLRQKAEFIPHLESEDDTSYFDSERDRVWDLSWQTPPSPARSDRYHHVNSYDEDDTTEEEPVEIRQFSSCSPRFSKVYSSMEQLSQHEPKTPVAAAGGSKREPSAKGPEEKVSGKREGLGGLTLREKTWRGGSPEISKRFSASEASFLEGEASPPLGARRRFSALLEPSRFSVPQEDEDEARLRRPPRPSSDPPGSLDARVPKEATQGDGTASSGDPEATDSPRPGDLLPPSKDGDPSGLRATNDLVLRRARHQQLTGDPAAEKRPSRTGGKVIKSASATALSVMIPAVDPHGSSPLASPMSPRSLSSNPSSRDSSPSRDYSPAVSGLRSPITIQRSGKKYGFTLRAIRVYMGDSDVYSVHHIVWHVEEGGPAQEAGLCAGDLITHVNGEPVHGMVHPEVVELILKSGNKVAVTTTPFENTSIRIGPARRSSYKAKMARRNKRPSAKEGQESYRSTPDSAYLGASSQSSSPASSTPNSPASSASHHIRPSTLHGLSPKLHRQYRSARCKSAGNIPLSPLAHTPSPTQASPPPLPGHTVGSSHTTQSFPAKLHSSPPVVRPRPKSAEPPRSPLLKRVQSAEKLGASLGADKKGALRKHSLEVGHPDFRKDFHGELALHSLAESDGETPPVEGPGAPRQVAVRRLGRQESPLSLGADPLLPEGTPRPLAASSKEESPGGMEACTPPRVTTPGGRTLERDASGTRHQSVQTEDSAGGAARAVAKATLSPVQEHETGRRSSSGEAGTPPVPIVVEPVRPGPKAEVLQPPASDSKGLQDSIPLVSCASEAPRGQDRWVLEVVEERITLSGPCSKPASPKLSPDSQTPSLAPMKNAPSSAVSPAPPASLLVPVTKPEVWLTSRCPAEAVPPVGPTKKGAPCPTPPGP</sequence>
<dbReference type="EMBL" id="KB030998">
    <property type="protein sequence ID" value="ELK06718.1"/>
    <property type="molecule type" value="Genomic_DNA"/>
</dbReference>
<feature type="region of interest" description="Disordered" evidence="24">
    <location>
        <begin position="1695"/>
        <end position="1734"/>
    </location>
</feature>
<evidence type="ECO:0000256" key="1">
    <source>
        <dbReference type="ARBA" id="ARBA00000077"/>
    </source>
</evidence>
<comment type="subcellular location">
    <subcellularLocation>
        <location evidence="3">Cytoplasm</location>
    </subcellularLocation>
</comment>
<feature type="domain" description="RNase H type-2" evidence="28">
    <location>
        <begin position="28"/>
        <end position="251"/>
    </location>
</feature>
<feature type="compositionally biased region" description="Low complexity" evidence="24">
    <location>
        <begin position="1604"/>
        <end position="1614"/>
    </location>
</feature>
<dbReference type="SUPFAM" id="SSF50156">
    <property type="entry name" value="PDZ domain-like"/>
    <property type="match status" value="1"/>
</dbReference>
<feature type="region of interest" description="Disordered" evidence="24">
    <location>
        <begin position="972"/>
        <end position="1139"/>
    </location>
</feature>
<dbReference type="InterPro" id="IPR036397">
    <property type="entry name" value="RNaseH_sf"/>
</dbReference>
<feature type="compositionally biased region" description="Low complexity" evidence="24">
    <location>
        <begin position="1351"/>
        <end position="1376"/>
    </location>
</feature>
<evidence type="ECO:0000259" key="27">
    <source>
        <dbReference type="PROSITE" id="PS51285"/>
    </source>
</evidence>
<feature type="region of interest" description="Disordered" evidence="24">
    <location>
        <begin position="926"/>
        <end position="957"/>
    </location>
</feature>
<dbReference type="FunFam" id="1.10.510.10:FF:000012">
    <property type="entry name" value="microtubule-associated serine/threonine-protein kinase 2 isoform X1"/>
    <property type="match status" value="1"/>
</dbReference>
<feature type="compositionally biased region" description="Low complexity" evidence="24">
    <location>
        <begin position="1574"/>
        <end position="1584"/>
    </location>
</feature>
<dbReference type="InterPro" id="IPR041489">
    <property type="entry name" value="PDZ_6"/>
</dbReference>
<proteinExistence type="inferred from homology"/>
<dbReference type="STRING" id="9402.L5K887"/>
<dbReference type="InterPro" id="IPR000719">
    <property type="entry name" value="Prot_kinase_dom"/>
</dbReference>
<dbReference type="GO" id="GO:0032502">
    <property type="term" value="P:developmental process"/>
    <property type="evidence" value="ECO:0007669"/>
    <property type="project" value="UniProtKB-ARBA"/>
</dbReference>
<keyword evidence="8" id="KW-0723">Serine/threonine-protein kinase</keyword>
<evidence type="ECO:0000256" key="21">
    <source>
        <dbReference type="ARBA" id="ARBA00048679"/>
    </source>
</evidence>
<dbReference type="InterPro" id="IPR023160">
    <property type="entry name" value="RNase_HII_hlx-loop-hlx_cap_dom"/>
</dbReference>
<dbReference type="GO" id="GO:0004674">
    <property type="term" value="F:protein serine/threonine kinase activity"/>
    <property type="evidence" value="ECO:0007669"/>
    <property type="project" value="UniProtKB-KW"/>
</dbReference>
<dbReference type="PROSITE" id="PS00108">
    <property type="entry name" value="PROTEIN_KINASE_ST"/>
    <property type="match status" value="1"/>
</dbReference>
<dbReference type="Pfam" id="PF08926">
    <property type="entry name" value="DUF1908"/>
    <property type="match status" value="1"/>
</dbReference>
<dbReference type="InterPro" id="IPR008271">
    <property type="entry name" value="Ser/Thr_kinase_AS"/>
</dbReference>
<comment type="cofactor">
    <cofactor evidence="22">
        <name>Mn(2+)</name>
        <dbReference type="ChEBI" id="CHEBI:29035"/>
    </cofactor>
    <cofactor evidence="22">
        <name>Mg(2+)</name>
        <dbReference type="ChEBI" id="CHEBI:18420"/>
    </cofactor>
    <text evidence="22">Manganese or magnesium. Binds 1 divalent metal ion per monomer in the absence of substrate. May bind a second metal ion after substrate binding.</text>
</comment>
<reference evidence="30" key="1">
    <citation type="journal article" date="2013" name="Science">
        <title>Comparative analysis of bat genomes provides insight into the evolution of flight and immunity.</title>
        <authorList>
            <person name="Zhang G."/>
            <person name="Cowled C."/>
            <person name="Shi Z."/>
            <person name="Huang Z."/>
            <person name="Bishop-Lilly K.A."/>
            <person name="Fang X."/>
            <person name="Wynne J.W."/>
            <person name="Xiong Z."/>
            <person name="Baker M.L."/>
            <person name="Zhao W."/>
            <person name="Tachedjian M."/>
            <person name="Zhu Y."/>
            <person name="Zhou P."/>
            <person name="Jiang X."/>
            <person name="Ng J."/>
            <person name="Yang L."/>
            <person name="Wu L."/>
            <person name="Xiao J."/>
            <person name="Feng Y."/>
            <person name="Chen Y."/>
            <person name="Sun X."/>
            <person name="Zhang Y."/>
            <person name="Marsh G.A."/>
            <person name="Crameri G."/>
            <person name="Broder C.C."/>
            <person name="Frey K.G."/>
            <person name="Wang L.F."/>
            <person name="Wang J."/>
        </authorList>
    </citation>
    <scope>NUCLEOTIDE SEQUENCE [LARGE SCALE GENOMIC DNA]</scope>
</reference>
<feature type="region of interest" description="Disordered" evidence="24">
    <location>
        <begin position="1509"/>
        <end position="1666"/>
    </location>
</feature>
<dbReference type="FunFam" id="3.30.420.10:FF:000016">
    <property type="entry name" value="Ribonuclease"/>
    <property type="match status" value="1"/>
</dbReference>
<dbReference type="Proteomes" id="UP000010552">
    <property type="component" value="Unassembled WGS sequence"/>
</dbReference>
<keyword evidence="13" id="KW-0547">Nucleotide-binding</keyword>
<dbReference type="SUPFAM" id="SSF140482">
    <property type="entry name" value="MAST3 pre-PK domain-like"/>
    <property type="match status" value="1"/>
</dbReference>
<dbReference type="GO" id="GO:0005737">
    <property type="term" value="C:cytoplasm"/>
    <property type="evidence" value="ECO:0007669"/>
    <property type="project" value="UniProtKB-SubCell"/>
</dbReference>
<dbReference type="Pfam" id="PF01351">
    <property type="entry name" value="RNase_HII"/>
    <property type="match status" value="1"/>
</dbReference>
<dbReference type="SUPFAM" id="SSF56112">
    <property type="entry name" value="Protein kinase-like (PK-like)"/>
    <property type="match status" value="1"/>
</dbReference>
<dbReference type="Gene3D" id="1.10.10.460">
    <property type="entry name" value="Ribonuclease hii. Domain 2"/>
    <property type="match status" value="1"/>
</dbReference>
<comment type="similarity">
    <text evidence="5">Belongs to the protein kinase superfamily. AGC Ser/Thr protein kinase family.</text>
</comment>
<evidence type="ECO:0000259" key="25">
    <source>
        <dbReference type="PROSITE" id="PS50011"/>
    </source>
</evidence>
<feature type="binding site" evidence="22">
    <location>
        <position position="142"/>
    </location>
    <ligand>
        <name>a divalent metal cation</name>
        <dbReference type="ChEBI" id="CHEBI:60240"/>
    </ligand>
</feature>
<dbReference type="InterPro" id="IPR015022">
    <property type="entry name" value="MAST_pre-PK_dom"/>
</dbReference>
<evidence type="ECO:0000256" key="8">
    <source>
        <dbReference type="ARBA" id="ARBA00022527"/>
    </source>
</evidence>
<dbReference type="FunFam" id="1.20.1480.20:FF:000001">
    <property type="entry name" value="microtubule-associated serine/threonine-protein kinase 4 isoform X1"/>
    <property type="match status" value="1"/>
</dbReference>
<dbReference type="GO" id="GO:0106310">
    <property type="term" value="F:protein serine kinase activity"/>
    <property type="evidence" value="ECO:0007669"/>
    <property type="project" value="RHEA"/>
</dbReference>
<organism evidence="29 30">
    <name type="scientific">Pteropus alecto</name>
    <name type="common">Black flying fox</name>
    <dbReference type="NCBI Taxonomy" id="9402"/>
    <lineage>
        <taxon>Eukaryota</taxon>
        <taxon>Metazoa</taxon>
        <taxon>Chordata</taxon>
        <taxon>Craniata</taxon>
        <taxon>Vertebrata</taxon>
        <taxon>Euteleostomi</taxon>
        <taxon>Mammalia</taxon>
        <taxon>Eutheria</taxon>
        <taxon>Laurasiatheria</taxon>
        <taxon>Chiroptera</taxon>
        <taxon>Yinpterochiroptera</taxon>
        <taxon>Pteropodoidea</taxon>
        <taxon>Pteropodidae</taxon>
        <taxon>Pteropodinae</taxon>
        <taxon>Pteropus</taxon>
    </lineage>
</organism>
<comment type="function">
    <text evidence="23">Endonuclease that specifically degrades the RNA of RNA-DNA hybrids.</text>
</comment>
<dbReference type="InterPro" id="IPR011009">
    <property type="entry name" value="Kinase-like_dom_sf"/>
</dbReference>
<keyword evidence="12 22" id="KW-0479">Metal-binding</keyword>
<dbReference type="GO" id="GO:0006401">
    <property type="term" value="P:RNA catabolic process"/>
    <property type="evidence" value="ECO:0007669"/>
    <property type="project" value="UniProtKB-UniRule"/>
</dbReference>
<comment type="catalytic activity">
    <reaction evidence="1 22 23">
        <text>Endonucleolytic cleavage to 5'-phosphomonoester.</text>
        <dbReference type="EC" id="3.1.26.4"/>
    </reaction>
</comment>
<feature type="compositionally biased region" description="Basic and acidic residues" evidence="24">
    <location>
        <begin position="1480"/>
        <end position="1497"/>
    </location>
</feature>
<feature type="region of interest" description="Disordered" evidence="24">
    <location>
        <begin position="360"/>
        <end position="383"/>
    </location>
</feature>
<dbReference type="GO" id="GO:0004523">
    <property type="term" value="F:RNA-DNA hybrid ribonuclease activity"/>
    <property type="evidence" value="ECO:0007669"/>
    <property type="project" value="UniProtKB-UniRule"/>
</dbReference>
<dbReference type="PROSITE" id="PS50011">
    <property type="entry name" value="PROTEIN_KINASE_DOM"/>
    <property type="match status" value="1"/>
</dbReference>
<feature type="domain" description="PDZ" evidence="26">
    <location>
        <begin position="1223"/>
        <end position="1311"/>
    </location>
</feature>
<dbReference type="PANTHER" id="PTHR24356:SF150">
    <property type="entry name" value="MICROTUBULE-ASSOCIATED SERINE_THREONINE-PROTEIN KINASE 1"/>
    <property type="match status" value="1"/>
</dbReference>
<feature type="compositionally biased region" description="Low complexity" evidence="24">
    <location>
        <begin position="1722"/>
        <end position="1734"/>
    </location>
</feature>
<feature type="region of interest" description="Disordered" evidence="24">
    <location>
        <begin position="267"/>
        <end position="307"/>
    </location>
</feature>
<keyword evidence="14 22" id="KW-0255">Endonuclease</keyword>
<dbReference type="PROSITE" id="PS51975">
    <property type="entry name" value="RNASE_H_2"/>
    <property type="match status" value="1"/>
</dbReference>
<feature type="region of interest" description="Disordered" evidence="24">
    <location>
        <begin position="1751"/>
        <end position="1773"/>
    </location>
</feature>
<dbReference type="InterPro" id="IPR024567">
    <property type="entry name" value="RNase_HII/HIII_dom"/>
</dbReference>
<dbReference type="PROSITE" id="PS50106">
    <property type="entry name" value="PDZ"/>
    <property type="match status" value="1"/>
</dbReference>
<dbReference type="InterPro" id="IPR023142">
    <property type="entry name" value="MAST_pre-PK_dom_sf"/>
</dbReference>
<dbReference type="InterPro" id="IPR004649">
    <property type="entry name" value="RNase_H2_suA"/>
</dbReference>
<evidence type="ECO:0000256" key="15">
    <source>
        <dbReference type="ARBA" id="ARBA00022777"/>
    </source>
</evidence>
<feature type="domain" description="AGC-kinase C-terminal" evidence="27">
    <location>
        <begin position="886"/>
        <end position="953"/>
    </location>
</feature>
<evidence type="ECO:0000256" key="19">
    <source>
        <dbReference type="ARBA" id="ARBA00024981"/>
    </source>
</evidence>
<dbReference type="Gene3D" id="1.20.1480.20">
    <property type="entry name" value="MAST3 pre-PK domain-like"/>
    <property type="match status" value="1"/>
</dbReference>
<comment type="catalytic activity">
    <reaction evidence="20">
        <text>L-threonyl-[protein] + ATP = O-phospho-L-threonyl-[protein] + ADP + H(+)</text>
        <dbReference type="Rhea" id="RHEA:46608"/>
        <dbReference type="Rhea" id="RHEA-COMP:11060"/>
        <dbReference type="Rhea" id="RHEA-COMP:11605"/>
        <dbReference type="ChEBI" id="CHEBI:15378"/>
        <dbReference type="ChEBI" id="CHEBI:30013"/>
        <dbReference type="ChEBI" id="CHEBI:30616"/>
        <dbReference type="ChEBI" id="CHEBI:61977"/>
        <dbReference type="ChEBI" id="CHEBI:456216"/>
        <dbReference type="EC" id="2.7.11.1"/>
    </reaction>
</comment>
<comment type="function">
    <text evidence="19">Catalytic subunit of RNase HII, an endonuclease that specifically degrades the RNA of RNA:DNA hybrids. Participates in DNA replication, possibly by mediating the removal of lagging-strand Okazaki fragment RNA primers during DNA replication. Mediates the excision of single ribonucleotides from DNA:RNA duplexes.</text>
</comment>
<evidence type="ECO:0000256" key="7">
    <source>
        <dbReference type="ARBA" id="ARBA00022490"/>
    </source>
</evidence>
<dbReference type="InterPro" id="IPR037711">
    <property type="entry name" value="MAST"/>
</dbReference>
<feature type="region of interest" description="Disordered" evidence="24">
    <location>
        <begin position="572"/>
        <end position="611"/>
    </location>
</feature>
<feature type="domain" description="Protein kinase" evidence="25">
    <location>
        <begin position="612"/>
        <end position="885"/>
    </location>
</feature>
<evidence type="ECO:0000256" key="13">
    <source>
        <dbReference type="ARBA" id="ARBA00022741"/>
    </source>
</evidence>
<feature type="region of interest" description="Disordered" evidence="24">
    <location>
        <begin position="1185"/>
        <end position="1221"/>
    </location>
</feature>
<dbReference type="NCBIfam" id="TIGR00729">
    <property type="entry name" value="ribonuclease HII"/>
    <property type="match status" value="1"/>
</dbReference>
<evidence type="ECO:0000256" key="22">
    <source>
        <dbReference type="PROSITE-ProRule" id="PRU01319"/>
    </source>
</evidence>
<feature type="compositionally biased region" description="Polar residues" evidence="24">
    <location>
        <begin position="1593"/>
        <end position="1602"/>
    </location>
</feature>
<evidence type="ECO:0000256" key="16">
    <source>
        <dbReference type="ARBA" id="ARBA00022801"/>
    </source>
</evidence>
<evidence type="ECO:0000256" key="20">
    <source>
        <dbReference type="ARBA" id="ARBA00047899"/>
    </source>
</evidence>
<dbReference type="GO" id="GO:0005524">
    <property type="term" value="F:ATP binding"/>
    <property type="evidence" value="ECO:0007669"/>
    <property type="project" value="UniProtKB-KW"/>
</dbReference>
<dbReference type="eggNOG" id="KOG0606">
    <property type="taxonomic scope" value="Eukaryota"/>
</dbReference>
<dbReference type="FunCoup" id="L5K887">
    <property type="interactions" value="838"/>
</dbReference>
<dbReference type="CDD" id="cd23073">
    <property type="entry name" value="PDZ_MAST1"/>
    <property type="match status" value="1"/>
</dbReference>
<dbReference type="GO" id="GO:0000287">
    <property type="term" value="F:magnesium ion binding"/>
    <property type="evidence" value="ECO:0007669"/>
    <property type="project" value="InterPro"/>
</dbReference>
<keyword evidence="15 29" id="KW-0418">Kinase</keyword>
<keyword evidence="16 22" id="KW-0378">Hydrolase</keyword>
<gene>
    <name evidence="29" type="ORF">PAL_GLEAN10002778</name>
</gene>
<evidence type="ECO:0000256" key="4">
    <source>
        <dbReference type="ARBA" id="ARBA00007058"/>
    </source>
</evidence>
<evidence type="ECO:0000256" key="9">
    <source>
        <dbReference type="ARBA" id="ARBA00022553"/>
    </source>
</evidence>
<dbReference type="FunFam" id="3.30.200.20:FF:001045">
    <property type="entry name" value="Microtubule-associated serine/threonine kinase 1a"/>
    <property type="match status" value="1"/>
</dbReference>
<dbReference type="CDD" id="cd07181">
    <property type="entry name" value="RNase_HII_eukaryota_like"/>
    <property type="match status" value="1"/>
</dbReference>
<keyword evidence="11 22" id="KW-0540">Nuclease</keyword>
<dbReference type="PROSITE" id="PS51285">
    <property type="entry name" value="AGC_KINASE_CTER"/>
    <property type="match status" value="1"/>
</dbReference>
<dbReference type="EC" id="3.1.26.4" evidence="23"/>
<feature type="region of interest" description="Disordered" evidence="24">
    <location>
        <begin position="1404"/>
        <end position="1497"/>
    </location>
</feature>
<dbReference type="InterPro" id="IPR012337">
    <property type="entry name" value="RNaseH-like_sf"/>
</dbReference>
<feature type="compositionally biased region" description="Low complexity" evidence="24">
    <location>
        <begin position="372"/>
        <end position="383"/>
    </location>
</feature>
<evidence type="ECO:0000256" key="23">
    <source>
        <dbReference type="RuleBase" id="RU003515"/>
    </source>
</evidence>
<evidence type="ECO:0000259" key="28">
    <source>
        <dbReference type="PROSITE" id="PS51975"/>
    </source>
</evidence>
<keyword evidence="18" id="KW-0460">Magnesium</keyword>
<feature type="region of interest" description="Disordered" evidence="24">
    <location>
        <begin position="1315"/>
        <end position="1388"/>
    </location>
</feature>
<dbReference type="FunFam" id="2.30.42.10:FF:000008">
    <property type="entry name" value="microtubule-associated serine/threonine-protein kinase 4 isoform X2"/>
    <property type="match status" value="1"/>
</dbReference>
<dbReference type="GO" id="GO:0032299">
    <property type="term" value="C:ribonuclease H2 complex"/>
    <property type="evidence" value="ECO:0007669"/>
    <property type="project" value="UniProtKB-ARBA"/>
</dbReference>
<dbReference type="CDD" id="cd05609">
    <property type="entry name" value="STKc_MAST"/>
    <property type="match status" value="1"/>
</dbReference>
<dbReference type="InterPro" id="IPR050236">
    <property type="entry name" value="Ser_Thr_kinase_AGC"/>
</dbReference>
<comment type="cofactor">
    <cofactor evidence="2">
        <name>Mg(2+)</name>
        <dbReference type="ChEBI" id="CHEBI:18420"/>
    </cofactor>
</comment>
<dbReference type="Gene3D" id="3.30.200.20">
    <property type="entry name" value="Phosphorylase Kinase, domain 1"/>
    <property type="match status" value="1"/>
</dbReference>
<feature type="binding site" evidence="22">
    <location>
        <position position="35"/>
    </location>
    <ligand>
        <name>a divalent metal cation</name>
        <dbReference type="ChEBI" id="CHEBI:60240"/>
    </ligand>
</feature>
<evidence type="ECO:0000256" key="17">
    <source>
        <dbReference type="ARBA" id="ARBA00022840"/>
    </source>
</evidence>
<evidence type="ECO:0000256" key="24">
    <source>
        <dbReference type="SAM" id="MobiDB-lite"/>
    </source>
</evidence>
<feature type="compositionally biased region" description="Polar residues" evidence="24">
    <location>
        <begin position="293"/>
        <end position="307"/>
    </location>
</feature>
<dbReference type="Gene3D" id="2.30.42.10">
    <property type="match status" value="1"/>
</dbReference>
<evidence type="ECO:0000259" key="26">
    <source>
        <dbReference type="PROSITE" id="PS50106"/>
    </source>
</evidence>
<evidence type="ECO:0000256" key="2">
    <source>
        <dbReference type="ARBA" id="ARBA00001946"/>
    </source>
</evidence>
<name>L5K887_PTEAL</name>
<dbReference type="GO" id="GO:0007010">
    <property type="term" value="P:cytoskeleton organization"/>
    <property type="evidence" value="ECO:0007669"/>
    <property type="project" value="TreeGrafter"/>
</dbReference>
<dbReference type="Pfam" id="PF17820">
    <property type="entry name" value="PDZ_6"/>
    <property type="match status" value="1"/>
</dbReference>
<dbReference type="GO" id="GO:0006298">
    <property type="term" value="P:mismatch repair"/>
    <property type="evidence" value="ECO:0007669"/>
    <property type="project" value="UniProtKB-ARBA"/>
</dbReference>
<comment type="catalytic activity">
    <reaction evidence="21">
        <text>L-seryl-[protein] + ATP = O-phospho-L-seryl-[protein] + ADP + H(+)</text>
        <dbReference type="Rhea" id="RHEA:17989"/>
        <dbReference type="Rhea" id="RHEA-COMP:9863"/>
        <dbReference type="Rhea" id="RHEA-COMP:11604"/>
        <dbReference type="ChEBI" id="CHEBI:15378"/>
        <dbReference type="ChEBI" id="CHEBI:29999"/>
        <dbReference type="ChEBI" id="CHEBI:30616"/>
        <dbReference type="ChEBI" id="CHEBI:83421"/>
        <dbReference type="ChEBI" id="CHEBI:456216"/>
        <dbReference type="EC" id="2.7.11.1"/>
    </reaction>
</comment>
<dbReference type="PANTHER" id="PTHR24356">
    <property type="entry name" value="SERINE/THREONINE-PROTEIN KINASE"/>
    <property type="match status" value="1"/>
</dbReference>
<dbReference type="GO" id="GO:0003723">
    <property type="term" value="F:RNA binding"/>
    <property type="evidence" value="ECO:0007669"/>
    <property type="project" value="UniProtKB-UniRule"/>
</dbReference>
<dbReference type="InterPro" id="IPR000961">
    <property type="entry name" value="AGC-kinase_C"/>
</dbReference>
<dbReference type="Gene3D" id="1.10.510.10">
    <property type="entry name" value="Transferase(Phosphotransferase) domain 1"/>
    <property type="match status" value="1"/>
</dbReference>
<feature type="compositionally biased region" description="Low complexity" evidence="24">
    <location>
        <begin position="1186"/>
        <end position="1215"/>
    </location>
</feature>
<dbReference type="FunFam" id="1.10.10.460:FF:000001">
    <property type="entry name" value="Ribonuclease"/>
    <property type="match status" value="1"/>
</dbReference>
<dbReference type="Pfam" id="PF00069">
    <property type="entry name" value="Pkinase"/>
    <property type="match status" value="1"/>
</dbReference>
<evidence type="ECO:0000256" key="6">
    <source>
        <dbReference type="ARBA" id="ARBA00011277"/>
    </source>
</evidence>
<dbReference type="InterPro" id="IPR036034">
    <property type="entry name" value="PDZ_sf"/>
</dbReference>
<keyword evidence="9" id="KW-0597">Phosphoprotein</keyword>
<dbReference type="GO" id="GO:0035556">
    <property type="term" value="P:intracellular signal transduction"/>
    <property type="evidence" value="ECO:0007669"/>
    <property type="project" value="TreeGrafter"/>
</dbReference>
<keyword evidence="7" id="KW-0963">Cytoplasm</keyword>
<dbReference type="eggNOG" id="KOG0605">
    <property type="taxonomic scope" value="Eukaryota"/>
</dbReference>
<evidence type="ECO:0000256" key="18">
    <source>
        <dbReference type="ARBA" id="ARBA00022842"/>
    </source>
</evidence>
<keyword evidence="10" id="KW-0808">Transferase</keyword>
<evidence type="ECO:0000256" key="11">
    <source>
        <dbReference type="ARBA" id="ARBA00022722"/>
    </source>
</evidence>